<dbReference type="GO" id="GO:0007018">
    <property type="term" value="P:microtubule-based movement"/>
    <property type="evidence" value="ECO:0007669"/>
    <property type="project" value="InterPro"/>
</dbReference>
<evidence type="ECO:0000313" key="8">
    <source>
        <dbReference type="EMBL" id="CUE69671.1"/>
    </source>
</evidence>
<evidence type="ECO:0000256" key="1">
    <source>
        <dbReference type="ARBA" id="ARBA00022741"/>
    </source>
</evidence>
<dbReference type="InterPro" id="IPR027640">
    <property type="entry name" value="Kinesin-like_fam"/>
</dbReference>
<feature type="region of interest" description="Disordered" evidence="6">
    <location>
        <begin position="537"/>
        <end position="560"/>
    </location>
</feature>
<dbReference type="PROSITE" id="PS50067">
    <property type="entry name" value="KINESIN_MOTOR_2"/>
    <property type="match status" value="1"/>
</dbReference>
<accession>A0A0S4IP41</accession>
<comment type="similarity">
    <text evidence="3 4">Belongs to the TRAFAC class myosin-kinesin ATPase superfamily. Kinesin family.</text>
</comment>
<feature type="binding site" evidence="3">
    <location>
        <begin position="95"/>
        <end position="102"/>
    </location>
    <ligand>
        <name>ATP</name>
        <dbReference type="ChEBI" id="CHEBI:30616"/>
    </ligand>
</feature>
<evidence type="ECO:0000256" key="4">
    <source>
        <dbReference type="RuleBase" id="RU000394"/>
    </source>
</evidence>
<protein>
    <recommendedName>
        <fullName evidence="4">Kinesin-like protein</fullName>
    </recommendedName>
</protein>
<feature type="compositionally biased region" description="Gly residues" evidence="6">
    <location>
        <begin position="453"/>
        <end position="469"/>
    </location>
</feature>
<evidence type="ECO:0000256" key="5">
    <source>
        <dbReference type="SAM" id="Coils"/>
    </source>
</evidence>
<name>A0A0S4IP41_BODSA</name>
<feature type="region of interest" description="Disordered" evidence="6">
    <location>
        <begin position="883"/>
        <end position="902"/>
    </location>
</feature>
<dbReference type="InterPro" id="IPR019821">
    <property type="entry name" value="Kinesin_motor_CS"/>
</dbReference>
<feature type="compositionally biased region" description="Low complexity" evidence="6">
    <location>
        <begin position="799"/>
        <end position="822"/>
    </location>
</feature>
<dbReference type="PANTHER" id="PTHR47968">
    <property type="entry name" value="CENTROMERE PROTEIN E"/>
    <property type="match status" value="1"/>
</dbReference>
<keyword evidence="5" id="KW-0175">Coiled coil</keyword>
<sequence>MSSIKIFLRVRPDRNRKPFDQRFTVDHTFENSTIRFHVDRKSEADVVNHSVENYNFNFDRVFEPKATQEDIFNMVAKDCVLSALDGFNSTIFAYGQTGSGKTYSITGGTESYNDRGIIPRSLSLIFEEVAKRTDYEWTVRISYLQIYNDKGQDLLNRGKDARTLDDLPPVTIHESDDDIVMKGLEAHPSTSVHDALNLLFLGDTNRLYCETPMNKTSSRSHCIFTVSLEARAHGTATVRRSKLNLVDLAGSERVGKTGVSGNLLTEAKYINLSLHYLEHVIVALGDRQPHVPFRNSIMTMVLRDSLGGNCRTAMLATAYPTDDLFMESISTCKFAQRVAKITQNAHVNEETDPVVLVRKLKAEIAQLKEQVAFYTKGGESDSDRALRSDELQRCQELVQRYLEDNDPKSQITGLGGDLARVLACFAIMKTMIRSGGGSTSAKNAAAMLSSNGRVGGGGGGTSGGGGSSSGGTPATSSGMSSQQEKKLLAQVETLSVSLQQKENELSLLFQMVESHSAAKFNAQTQTGDAAEGVPFSRYASSQRGPAPPLPMGSNAAAASPVQPNDGGVMGVLASRSRQISQANLNATQAQVAAEYLQRQDELREQYDLSALSDAEMTKDRAAAFEAFRRSYRKFEQVEKNKADLKDLYEKCKALAGDANQCSDTIKQLKGRIVKLRAERALQGSDQPEREEVAYMDQLNTVKAQYQNHVKELGKEKERVDHMHLIINRAQEQLAKDFEEWFSLRQKQVLLAQSSRGDAQQQPTNSGAPPARAQQLPSNTLEPMFPPIGQRHSRTPPEPSSSIPLTSSISSSIMSQIQASQHQRPTVSSAPQDGTSRVTRSPPPPTSGVGAPGQRPVPQQGNFVAEQHQRLLAEHAQHNQFLSTVETKNPYAPSYPSTGNSEADAQLAEMYKAREEMRNRLLGR</sequence>
<dbReference type="SUPFAM" id="SSF52540">
    <property type="entry name" value="P-loop containing nucleoside triphosphate hydrolases"/>
    <property type="match status" value="1"/>
</dbReference>
<dbReference type="OMA" id="DFDLWYQ"/>
<dbReference type="InterPro" id="IPR001752">
    <property type="entry name" value="Kinesin_motor_dom"/>
</dbReference>
<keyword evidence="9" id="KW-1185">Reference proteome</keyword>
<dbReference type="Proteomes" id="UP000051952">
    <property type="component" value="Unassembled WGS sequence"/>
</dbReference>
<dbReference type="InterPro" id="IPR027417">
    <property type="entry name" value="P-loop_NTPase"/>
</dbReference>
<evidence type="ECO:0000256" key="6">
    <source>
        <dbReference type="SAM" id="MobiDB-lite"/>
    </source>
</evidence>
<dbReference type="PROSITE" id="PS00411">
    <property type="entry name" value="KINESIN_MOTOR_1"/>
    <property type="match status" value="1"/>
</dbReference>
<dbReference type="Gene3D" id="3.40.850.10">
    <property type="entry name" value="Kinesin motor domain"/>
    <property type="match status" value="1"/>
</dbReference>
<feature type="domain" description="Kinesin motor" evidence="7">
    <location>
        <begin position="3"/>
        <end position="341"/>
    </location>
</feature>
<dbReference type="GO" id="GO:0005524">
    <property type="term" value="F:ATP binding"/>
    <property type="evidence" value="ECO:0007669"/>
    <property type="project" value="UniProtKB-UniRule"/>
</dbReference>
<dbReference type="EMBL" id="CYKH01000078">
    <property type="protein sequence ID" value="CUE69671.1"/>
    <property type="molecule type" value="Genomic_DNA"/>
</dbReference>
<feature type="coiled-coil region" evidence="5">
    <location>
        <begin position="634"/>
        <end position="715"/>
    </location>
</feature>
<evidence type="ECO:0000256" key="2">
    <source>
        <dbReference type="ARBA" id="ARBA00022840"/>
    </source>
</evidence>
<dbReference type="GO" id="GO:0008017">
    <property type="term" value="F:microtubule binding"/>
    <property type="evidence" value="ECO:0007669"/>
    <property type="project" value="InterPro"/>
</dbReference>
<keyword evidence="4" id="KW-0493">Microtubule</keyword>
<dbReference type="VEuPathDB" id="TriTrypDB:BSAL_52145"/>
<dbReference type="Pfam" id="PF23735">
    <property type="entry name" value="KIF9"/>
    <property type="match status" value="1"/>
</dbReference>
<dbReference type="AlphaFoldDB" id="A0A0S4IP41"/>
<keyword evidence="3 4" id="KW-0505">Motor protein</keyword>
<dbReference type="SMART" id="SM00129">
    <property type="entry name" value="KISc"/>
    <property type="match status" value="1"/>
</dbReference>
<keyword evidence="2 3" id="KW-0067">ATP-binding</keyword>
<dbReference type="OrthoDB" id="3176171at2759"/>
<dbReference type="InterPro" id="IPR036961">
    <property type="entry name" value="Kinesin_motor_dom_sf"/>
</dbReference>
<keyword evidence="1 3" id="KW-0547">Nucleotide-binding</keyword>
<proteinExistence type="inferred from homology"/>
<feature type="region of interest" description="Disordered" evidence="6">
    <location>
        <begin position="752"/>
        <end position="866"/>
    </location>
</feature>
<feature type="compositionally biased region" description="Polar residues" evidence="6">
    <location>
        <begin position="752"/>
        <end position="766"/>
    </location>
</feature>
<feature type="region of interest" description="Disordered" evidence="6">
    <location>
        <begin position="452"/>
        <end position="486"/>
    </location>
</feature>
<evidence type="ECO:0000256" key="3">
    <source>
        <dbReference type="PROSITE-ProRule" id="PRU00283"/>
    </source>
</evidence>
<evidence type="ECO:0000259" key="7">
    <source>
        <dbReference type="PROSITE" id="PS50067"/>
    </source>
</evidence>
<evidence type="ECO:0000313" key="9">
    <source>
        <dbReference type="Proteomes" id="UP000051952"/>
    </source>
</evidence>
<dbReference type="GO" id="GO:0005874">
    <property type="term" value="C:microtubule"/>
    <property type="evidence" value="ECO:0007669"/>
    <property type="project" value="UniProtKB-KW"/>
</dbReference>
<organism evidence="8 9">
    <name type="scientific">Bodo saltans</name>
    <name type="common">Flagellated protozoan</name>
    <dbReference type="NCBI Taxonomy" id="75058"/>
    <lineage>
        <taxon>Eukaryota</taxon>
        <taxon>Discoba</taxon>
        <taxon>Euglenozoa</taxon>
        <taxon>Kinetoplastea</taxon>
        <taxon>Metakinetoplastina</taxon>
        <taxon>Eubodonida</taxon>
        <taxon>Bodonidae</taxon>
        <taxon>Bodo</taxon>
    </lineage>
</organism>
<dbReference type="InterPro" id="IPR056524">
    <property type="entry name" value="KIF6/9_C"/>
</dbReference>
<feature type="compositionally biased region" description="Polar residues" evidence="6">
    <location>
        <begin position="823"/>
        <end position="832"/>
    </location>
</feature>
<dbReference type="Pfam" id="PF00225">
    <property type="entry name" value="Kinesin"/>
    <property type="match status" value="1"/>
</dbReference>
<reference evidence="9" key="1">
    <citation type="submission" date="2015-09" db="EMBL/GenBank/DDBJ databases">
        <authorList>
            <consortium name="Pathogen Informatics"/>
        </authorList>
    </citation>
    <scope>NUCLEOTIDE SEQUENCE [LARGE SCALE GENOMIC DNA]</scope>
    <source>
        <strain evidence="9">Lake Konstanz</strain>
    </source>
</reference>
<feature type="compositionally biased region" description="Low complexity" evidence="6">
    <location>
        <begin position="470"/>
        <end position="481"/>
    </location>
</feature>
<gene>
    <name evidence="8" type="ORF">BSAL_52145</name>
</gene>
<dbReference type="GO" id="GO:0003777">
    <property type="term" value="F:microtubule motor activity"/>
    <property type="evidence" value="ECO:0007669"/>
    <property type="project" value="InterPro"/>
</dbReference>
<dbReference type="PRINTS" id="PR00380">
    <property type="entry name" value="KINESINHEAVY"/>
</dbReference>
<dbReference type="PANTHER" id="PTHR47968:SF67">
    <property type="entry name" value="KINESIN MOTOR DOMAIN-CONTAINING PROTEIN"/>
    <property type="match status" value="1"/>
</dbReference>